<keyword evidence="1" id="KW-1133">Transmembrane helix</keyword>
<dbReference type="InterPro" id="IPR046295">
    <property type="entry name" value="DUF6332"/>
</dbReference>
<gene>
    <name evidence="2" type="ORF">JE024_19000</name>
</gene>
<dbReference type="Pfam" id="PF19857">
    <property type="entry name" value="DUF6332"/>
    <property type="match status" value="1"/>
</dbReference>
<feature type="transmembrane region" description="Helical" evidence="1">
    <location>
        <begin position="12"/>
        <end position="37"/>
    </location>
</feature>
<feature type="transmembrane region" description="Helical" evidence="1">
    <location>
        <begin position="43"/>
        <end position="68"/>
    </location>
</feature>
<name>A0ABS2UTM9_9ACTN</name>
<keyword evidence="1" id="KW-0472">Membrane</keyword>
<proteinExistence type="predicted"/>
<evidence type="ECO:0000256" key="1">
    <source>
        <dbReference type="SAM" id="Phobius"/>
    </source>
</evidence>
<comment type="caution">
    <text evidence="2">The sequence shown here is derived from an EMBL/GenBank/DDBJ whole genome shotgun (WGS) entry which is preliminary data.</text>
</comment>
<keyword evidence="1" id="KW-0812">Transmembrane</keyword>
<evidence type="ECO:0000313" key="2">
    <source>
        <dbReference type="EMBL" id="MBM9620783.1"/>
    </source>
</evidence>
<dbReference type="EMBL" id="JAFEJA010000001">
    <property type="protein sequence ID" value="MBM9620783.1"/>
    <property type="molecule type" value="Genomic_DNA"/>
</dbReference>
<protein>
    <submittedName>
        <fullName evidence="2">Uncharacterized protein</fullName>
    </submittedName>
</protein>
<dbReference type="Proteomes" id="UP000664109">
    <property type="component" value="Unassembled WGS sequence"/>
</dbReference>
<keyword evidence="3" id="KW-1185">Reference proteome</keyword>
<evidence type="ECO:0000313" key="3">
    <source>
        <dbReference type="Proteomes" id="UP000664109"/>
    </source>
</evidence>
<accession>A0ABS2UTM9</accession>
<sequence>MAGERDARTVEIGYALVTGAFLGGVAGVVLASPVLVFGLRGTAAGAVAWVAVAGALGVFGVRVVRVLWRYDRRRRAS</sequence>
<dbReference type="RefSeq" id="WP_205374727.1">
    <property type="nucleotide sequence ID" value="NZ_JAFEJA010000001.1"/>
</dbReference>
<reference evidence="2 3" key="1">
    <citation type="journal article" date="2016" name="Arch. Microbiol.">
        <title>Streptomyces zhihengii sp. nov., isolated from rhizospheric soil of Psammosilene tunicoides.</title>
        <authorList>
            <person name="Huang M.J."/>
            <person name="Fei J.J."/>
            <person name="Salam N."/>
            <person name="Kim C.J."/>
            <person name="Hozzein W.N."/>
            <person name="Xiao M."/>
            <person name="Huang H.Q."/>
            <person name="Li W.J."/>
        </authorList>
    </citation>
    <scope>NUCLEOTIDE SEQUENCE [LARGE SCALE GENOMIC DNA]</scope>
    <source>
        <strain evidence="2 3">YIM T102</strain>
    </source>
</reference>
<organism evidence="2 3">
    <name type="scientific">Streptomyces zhihengii</name>
    <dbReference type="NCBI Taxonomy" id="1818004"/>
    <lineage>
        <taxon>Bacteria</taxon>
        <taxon>Bacillati</taxon>
        <taxon>Actinomycetota</taxon>
        <taxon>Actinomycetes</taxon>
        <taxon>Kitasatosporales</taxon>
        <taxon>Streptomycetaceae</taxon>
        <taxon>Streptomyces</taxon>
    </lineage>
</organism>